<evidence type="ECO:0000313" key="13">
    <source>
        <dbReference type="Proteomes" id="UP000461595"/>
    </source>
</evidence>
<dbReference type="SUPFAM" id="SSF54211">
    <property type="entry name" value="Ribosomal protein S5 domain 2-like"/>
    <property type="match status" value="1"/>
</dbReference>
<keyword evidence="3" id="KW-0444">Lipid biosynthesis</keyword>
<dbReference type="EMBL" id="WSRS01000037">
    <property type="protein sequence ID" value="MVX59006.1"/>
    <property type="molecule type" value="Genomic_DNA"/>
</dbReference>
<dbReference type="Gene3D" id="3.30.230.10">
    <property type="match status" value="1"/>
</dbReference>
<dbReference type="RefSeq" id="WP_160332812.1">
    <property type="nucleotide sequence ID" value="NZ_WSRS01000037.1"/>
</dbReference>
<feature type="domain" description="Diphosphomevalonate decarboxylase-like N-terminal" evidence="11">
    <location>
        <begin position="11"/>
        <end position="157"/>
    </location>
</feature>
<keyword evidence="5" id="KW-0547">Nucleotide-binding</keyword>
<evidence type="ECO:0000256" key="9">
    <source>
        <dbReference type="ARBA" id="ARBA00023239"/>
    </source>
</evidence>
<keyword evidence="8" id="KW-0443">Lipid metabolism</keyword>
<dbReference type="InterPro" id="IPR020568">
    <property type="entry name" value="Ribosomal_Su5_D2-typ_SF"/>
</dbReference>
<dbReference type="PANTHER" id="PTHR10977:SF3">
    <property type="entry name" value="DIPHOSPHOMEVALONATE DECARBOXYLASE"/>
    <property type="match status" value="1"/>
</dbReference>
<evidence type="ECO:0000256" key="6">
    <source>
        <dbReference type="ARBA" id="ARBA00022777"/>
    </source>
</evidence>
<dbReference type="InterPro" id="IPR041431">
    <property type="entry name" value="Mvd1_C"/>
</dbReference>
<dbReference type="EC" id="4.1.1.33" evidence="2"/>
<dbReference type="Pfam" id="PF22700">
    <property type="entry name" value="MVD-like_N"/>
    <property type="match status" value="1"/>
</dbReference>
<dbReference type="PIRSF" id="PIRSF015950">
    <property type="entry name" value="Mev_P_decrbx"/>
    <property type="match status" value="1"/>
</dbReference>
<evidence type="ECO:0000256" key="4">
    <source>
        <dbReference type="ARBA" id="ARBA00022679"/>
    </source>
</evidence>
<evidence type="ECO:0000256" key="8">
    <source>
        <dbReference type="ARBA" id="ARBA00023098"/>
    </source>
</evidence>
<dbReference type="SUPFAM" id="SSF55060">
    <property type="entry name" value="GHMP Kinase, C-terminal domain"/>
    <property type="match status" value="1"/>
</dbReference>
<evidence type="ECO:0000259" key="10">
    <source>
        <dbReference type="Pfam" id="PF18376"/>
    </source>
</evidence>
<dbReference type="PROSITE" id="PS00627">
    <property type="entry name" value="GHMP_KINASES_ATP"/>
    <property type="match status" value="1"/>
</dbReference>
<reference evidence="12 13" key="1">
    <citation type="submission" date="2019-12" db="EMBL/GenBank/DDBJ databases">
        <title>Microbes associate with the intestines of laboratory mice.</title>
        <authorList>
            <person name="Navarre W."/>
            <person name="Wong E."/>
        </authorList>
    </citation>
    <scope>NUCLEOTIDE SEQUENCE [LARGE SCALE GENOMIC DNA]</scope>
    <source>
        <strain evidence="12 13">NM51_B2-22</strain>
    </source>
</reference>
<dbReference type="Pfam" id="PF18376">
    <property type="entry name" value="MDD_C"/>
    <property type="match status" value="1"/>
</dbReference>
<dbReference type="GO" id="GO:0005524">
    <property type="term" value="F:ATP binding"/>
    <property type="evidence" value="ECO:0007669"/>
    <property type="project" value="UniProtKB-KW"/>
</dbReference>
<protein>
    <recommendedName>
        <fullName evidence="2">diphosphomevalonate decarboxylase</fullName>
        <ecNumber evidence="2">4.1.1.33</ecNumber>
    </recommendedName>
</protein>
<sequence length="317" mass="35565">MDRKSVTVKSYANIAIVKYWGKADAERMIPSTSSISLTLDNLYTTTMVSFLPPETNKDLFYINGVLQDEKEHNKISAVIDQYRSNPSTYVKVETQNNMPTAAGLSSSSSGLSALVMACDQLFATGYSRSELAQKAKFASGSSSRSFFGPIAAWDKDSGEIYQVETDLKLGMIMLVLETNKKPISSREGMKIASRTSTVFQEWIEQSEKDYQTMLEYLKEGDFTKVGQLTEKNALAMHRTNEYATPSFNYLTPESYKAMELVKNLRQQGHECYFTMDAGPNVKVLCRESDLANLSQIFEKDYGYRVISSGTKDPSYDD</sequence>
<keyword evidence="6" id="KW-0418">Kinase</keyword>
<accession>A0A7X3KBU8</accession>
<dbReference type="Proteomes" id="UP000461595">
    <property type="component" value="Unassembled WGS sequence"/>
</dbReference>
<evidence type="ECO:0000256" key="3">
    <source>
        <dbReference type="ARBA" id="ARBA00022516"/>
    </source>
</evidence>
<keyword evidence="4" id="KW-0808">Transferase</keyword>
<dbReference type="GO" id="GO:0019287">
    <property type="term" value="P:isopentenyl diphosphate biosynthetic process, mevalonate pathway"/>
    <property type="evidence" value="ECO:0007669"/>
    <property type="project" value="InterPro"/>
</dbReference>
<comment type="caution">
    <text evidence="12">The sequence shown here is derived from an EMBL/GenBank/DDBJ whole genome shotgun (WGS) entry which is preliminary data.</text>
</comment>
<dbReference type="Gene3D" id="3.30.70.890">
    <property type="entry name" value="GHMP kinase, C-terminal domain"/>
    <property type="match status" value="1"/>
</dbReference>
<dbReference type="InterPro" id="IPR005935">
    <property type="entry name" value="Mev_decarb"/>
</dbReference>
<dbReference type="GO" id="GO:0016301">
    <property type="term" value="F:kinase activity"/>
    <property type="evidence" value="ECO:0007669"/>
    <property type="project" value="UniProtKB-KW"/>
</dbReference>
<comment type="similarity">
    <text evidence="1">Belongs to the diphosphomevalonate decarboxylase family.</text>
</comment>
<evidence type="ECO:0000256" key="7">
    <source>
        <dbReference type="ARBA" id="ARBA00022840"/>
    </source>
</evidence>
<proteinExistence type="inferred from homology"/>
<dbReference type="OrthoDB" id="5498344at2"/>
<name>A0A7X3KBU8_9STRE</name>
<dbReference type="GO" id="GO:0005829">
    <property type="term" value="C:cytosol"/>
    <property type="evidence" value="ECO:0007669"/>
    <property type="project" value="InterPro"/>
</dbReference>
<evidence type="ECO:0000313" key="12">
    <source>
        <dbReference type="EMBL" id="MVX59006.1"/>
    </source>
</evidence>
<dbReference type="AlphaFoldDB" id="A0A7X3KBU8"/>
<dbReference type="NCBIfam" id="TIGR01240">
    <property type="entry name" value="mevDPdecarb"/>
    <property type="match status" value="1"/>
</dbReference>
<dbReference type="InterPro" id="IPR053859">
    <property type="entry name" value="MVD-like_N"/>
</dbReference>
<keyword evidence="7" id="KW-0067">ATP-binding</keyword>
<dbReference type="InterPro" id="IPR006203">
    <property type="entry name" value="GHMP_knse_ATP-bd_CS"/>
</dbReference>
<evidence type="ECO:0000256" key="5">
    <source>
        <dbReference type="ARBA" id="ARBA00022741"/>
    </source>
</evidence>
<dbReference type="InterPro" id="IPR029765">
    <property type="entry name" value="Mev_diP_decarb"/>
</dbReference>
<evidence type="ECO:0000259" key="11">
    <source>
        <dbReference type="Pfam" id="PF22700"/>
    </source>
</evidence>
<dbReference type="InterPro" id="IPR036554">
    <property type="entry name" value="GHMP_kinase_C_sf"/>
</dbReference>
<evidence type="ECO:0000256" key="1">
    <source>
        <dbReference type="ARBA" id="ARBA00008831"/>
    </source>
</evidence>
<dbReference type="PANTHER" id="PTHR10977">
    <property type="entry name" value="DIPHOSPHOMEVALONATE DECARBOXYLASE"/>
    <property type="match status" value="1"/>
</dbReference>
<keyword evidence="9 12" id="KW-0456">Lyase</keyword>
<dbReference type="GO" id="GO:0004163">
    <property type="term" value="F:diphosphomevalonate decarboxylase activity"/>
    <property type="evidence" value="ECO:0007669"/>
    <property type="project" value="UniProtKB-EC"/>
</dbReference>
<gene>
    <name evidence="12" type="primary">mvaD</name>
    <name evidence="12" type="ORF">E5983_05015</name>
</gene>
<evidence type="ECO:0000256" key="2">
    <source>
        <dbReference type="ARBA" id="ARBA00012296"/>
    </source>
</evidence>
<feature type="domain" description="Mvd1 C-terminal" evidence="10">
    <location>
        <begin position="172"/>
        <end position="301"/>
    </location>
</feature>
<organism evidence="12 13">
    <name type="scientific">Streptococcus danieliae</name>
    <dbReference type="NCBI Taxonomy" id="747656"/>
    <lineage>
        <taxon>Bacteria</taxon>
        <taxon>Bacillati</taxon>
        <taxon>Bacillota</taxon>
        <taxon>Bacilli</taxon>
        <taxon>Lactobacillales</taxon>
        <taxon>Streptococcaceae</taxon>
        <taxon>Streptococcus</taxon>
    </lineage>
</organism>
<dbReference type="InterPro" id="IPR014721">
    <property type="entry name" value="Ribsml_uS5_D2-typ_fold_subgr"/>
</dbReference>